<evidence type="ECO:0000256" key="3">
    <source>
        <dbReference type="ARBA" id="ARBA00022801"/>
    </source>
</evidence>
<name>A0A8H6V6X6_9EURO</name>
<organism evidence="6 7">
    <name type="scientific">Aspergillus felis</name>
    <dbReference type="NCBI Taxonomy" id="1287682"/>
    <lineage>
        <taxon>Eukaryota</taxon>
        <taxon>Fungi</taxon>
        <taxon>Dikarya</taxon>
        <taxon>Ascomycota</taxon>
        <taxon>Pezizomycotina</taxon>
        <taxon>Eurotiomycetes</taxon>
        <taxon>Eurotiomycetidae</taxon>
        <taxon>Eurotiales</taxon>
        <taxon>Aspergillaceae</taxon>
        <taxon>Aspergillus</taxon>
        <taxon>Aspergillus subgen. Fumigati</taxon>
    </lineage>
</organism>
<reference evidence="6" key="1">
    <citation type="submission" date="2020-06" db="EMBL/GenBank/DDBJ databases">
        <title>Draft genome sequences of strains closely related to Aspergillus parafelis and Aspergillus hiratsukae.</title>
        <authorList>
            <person name="Dos Santos R.A.C."/>
            <person name="Rivero-Menendez O."/>
            <person name="Steenwyk J.L."/>
            <person name="Mead M.E."/>
            <person name="Goldman G.H."/>
            <person name="Alastruey-Izquierdo A."/>
            <person name="Rokas A."/>
        </authorList>
    </citation>
    <scope>NUCLEOTIDE SEQUENCE</scope>
    <source>
        <strain evidence="6">CNM-CM7691</strain>
    </source>
</reference>
<accession>A0A8H6V6X6</accession>
<dbReference type="Gene3D" id="3.20.20.140">
    <property type="entry name" value="Metal-dependent hydrolases"/>
    <property type="match status" value="1"/>
</dbReference>
<dbReference type="SUPFAM" id="SSF51556">
    <property type="entry name" value="Metallo-dependent hydrolases"/>
    <property type="match status" value="1"/>
</dbReference>
<evidence type="ECO:0000313" key="7">
    <source>
        <dbReference type="Proteomes" id="UP000641853"/>
    </source>
</evidence>
<evidence type="ECO:0000259" key="5">
    <source>
        <dbReference type="Pfam" id="PF01979"/>
    </source>
</evidence>
<dbReference type="GO" id="GO:0019239">
    <property type="term" value="F:deaminase activity"/>
    <property type="evidence" value="ECO:0007669"/>
    <property type="project" value="TreeGrafter"/>
</dbReference>
<sequence length="242" mass="26397">MSRRPRNLGARLIAIHTSMMPGDVVKGEVIQNFSTAGRMGPDLVFSHGAYMTQDEMAALQKSGAGVVSTPDTELQMGMGYPIAWKAIDHGCRACLGLDITSNQRNDFMAQMRLALQVQRARELDRRVDQLLPRKTVDALRLATIGGAEIMQMESAIGSITPGKKADLVIFRCDDIDTVIVDGKIAKRAGQLVGVDWETLRDEVKTRSQRLGDDAGKVDMTNAEMLFGDAFKKGMDEAPAVSN</sequence>
<keyword evidence="4" id="KW-0862">Zinc</keyword>
<dbReference type="InterPro" id="IPR011059">
    <property type="entry name" value="Metal-dep_hydrolase_composite"/>
</dbReference>
<keyword evidence="3" id="KW-0378">Hydrolase</keyword>
<evidence type="ECO:0000256" key="1">
    <source>
        <dbReference type="ARBA" id="ARBA00001947"/>
    </source>
</evidence>
<comment type="cofactor">
    <cofactor evidence="1">
        <name>Zn(2+)</name>
        <dbReference type="ChEBI" id="CHEBI:29105"/>
    </cofactor>
</comment>
<dbReference type="InterPro" id="IPR051607">
    <property type="entry name" value="Metallo-dep_hydrolases"/>
</dbReference>
<dbReference type="SUPFAM" id="SSF51338">
    <property type="entry name" value="Composite domain of metallo-dependent hydrolases"/>
    <property type="match status" value="1"/>
</dbReference>
<feature type="domain" description="Amidohydrolase-related" evidence="5">
    <location>
        <begin position="41"/>
        <end position="184"/>
    </location>
</feature>
<comment type="caution">
    <text evidence="6">The sequence shown here is derived from an EMBL/GenBank/DDBJ whole genome shotgun (WGS) entry which is preliminary data.</text>
</comment>
<dbReference type="GO" id="GO:0005829">
    <property type="term" value="C:cytosol"/>
    <property type="evidence" value="ECO:0007669"/>
    <property type="project" value="TreeGrafter"/>
</dbReference>
<keyword evidence="2" id="KW-0479">Metal-binding</keyword>
<proteinExistence type="predicted"/>
<dbReference type="Proteomes" id="UP000641853">
    <property type="component" value="Unassembled WGS sequence"/>
</dbReference>
<gene>
    <name evidence="6" type="ORF">CNMCM7691_009251</name>
</gene>
<evidence type="ECO:0000256" key="2">
    <source>
        <dbReference type="ARBA" id="ARBA00022723"/>
    </source>
</evidence>
<protein>
    <recommendedName>
        <fullName evidence="5">Amidohydrolase-related domain-containing protein</fullName>
    </recommendedName>
</protein>
<dbReference type="InterPro" id="IPR032466">
    <property type="entry name" value="Metal_Hydrolase"/>
</dbReference>
<dbReference type="Pfam" id="PF01979">
    <property type="entry name" value="Amidohydro_1"/>
    <property type="match status" value="1"/>
</dbReference>
<evidence type="ECO:0000256" key="4">
    <source>
        <dbReference type="ARBA" id="ARBA00022833"/>
    </source>
</evidence>
<evidence type="ECO:0000313" key="6">
    <source>
        <dbReference type="EMBL" id="KAF7180085.1"/>
    </source>
</evidence>
<dbReference type="PANTHER" id="PTHR11271">
    <property type="entry name" value="GUANINE DEAMINASE"/>
    <property type="match status" value="1"/>
</dbReference>
<dbReference type="EMBL" id="JACBAG010001848">
    <property type="protein sequence ID" value="KAF7180085.1"/>
    <property type="molecule type" value="Genomic_DNA"/>
</dbReference>
<dbReference type="AlphaFoldDB" id="A0A8H6V6X6"/>
<keyword evidence="7" id="KW-1185">Reference proteome</keyword>
<dbReference type="GO" id="GO:0046872">
    <property type="term" value="F:metal ion binding"/>
    <property type="evidence" value="ECO:0007669"/>
    <property type="project" value="UniProtKB-KW"/>
</dbReference>
<dbReference type="InterPro" id="IPR006680">
    <property type="entry name" value="Amidohydro-rel"/>
</dbReference>